<protein>
    <submittedName>
        <fullName evidence="2">Uncharacterized protein</fullName>
    </submittedName>
</protein>
<proteinExistence type="predicted"/>
<reference evidence="3" key="1">
    <citation type="journal article" date="2011" name="Proc. Natl. Acad. Sci. U.S.A.">
        <title>Obligate biotrophy features unraveled by the genomic analysis of rust fungi.</title>
        <authorList>
            <person name="Duplessis S."/>
            <person name="Cuomo C.A."/>
            <person name="Lin Y.-C."/>
            <person name="Aerts A."/>
            <person name="Tisserant E."/>
            <person name="Veneault-Fourrey C."/>
            <person name="Joly D.L."/>
            <person name="Hacquard S."/>
            <person name="Amselem J."/>
            <person name="Cantarel B.L."/>
            <person name="Chiu R."/>
            <person name="Coutinho P.M."/>
            <person name="Feau N."/>
            <person name="Field M."/>
            <person name="Frey P."/>
            <person name="Gelhaye E."/>
            <person name="Goldberg J."/>
            <person name="Grabherr M.G."/>
            <person name="Kodira C.D."/>
            <person name="Kohler A."/>
            <person name="Kuees U."/>
            <person name="Lindquist E.A."/>
            <person name="Lucas S.M."/>
            <person name="Mago R."/>
            <person name="Mauceli E."/>
            <person name="Morin E."/>
            <person name="Murat C."/>
            <person name="Pangilinan J.L."/>
            <person name="Park R."/>
            <person name="Pearson M."/>
            <person name="Quesneville H."/>
            <person name="Rouhier N."/>
            <person name="Sakthikumar S."/>
            <person name="Salamov A.A."/>
            <person name="Schmutz J."/>
            <person name="Selles B."/>
            <person name="Shapiro H."/>
            <person name="Tanguay P."/>
            <person name="Tuskan G.A."/>
            <person name="Henrissat B."/>
            <person name="Van de Peer Y."/>
            <person name="Rouze P."/>
            <person name="Ellis J.G."/>
            <person name="Dodds P.N."/>
            <person name="Schein J.E."/>
            <person name="Zhong S."/>
            <person name="Hamelin R.C."/>
            <person name="Grigoriev I.V."/>
            <person name="Szabo L.J."/>
            <person name="Martin F."/>
        </authorList>
    </citation>
    <scope>NUCLEOTIDE SEQUENCE [LARGE SCALE GENOMIC DNA]</scope>
    <source>
        <strain evidence="3">98AG31 / pathotype 3-4-7</strain>
    </source>
</reference>
<feature type="compositionally biased region" description="Basic and acidic residues" evidence="1">
    <location>
        <begin position="390"/>
        <end position="417"/>
    </location>
</feature>
<name>F4S9Q5_MELLP</name>
<feature type="region of interest" description="Disordered" evidence="1">
    <location>
        <begin position="89"/>
        <end position="137"/>
    </location>
</feature>
<dbReference type="RefSeq" id="XP_007418106.1">
    <property type="nucleotide sequence ID" value="XM_007418044.1"/>
</dbReference>
<feature type="compositionally biased region" description="Polar residues" evidence="1">
    <location>
        <begin position="346"/>
        <end position="376"/>
    </location>
</feature>
<feature type="compositionally biased region" description="Low complexity" evidence="1">
    <location>
        <begin position="100"/>
        <end position="115"/>
    </location>
</feature>
<organism evidence="3">
    <name type="scientific">Melampsora larici-populina (strain 98AG31 / pathotype 3-4-7)</name>
    <name type="common">Poplar leaf rust fungus</name>
    <dbReference type="NCBI Taxonomy" id="747676"/>
    <lineage>
        <taxon>Eukaryota</taxon>
        <taxon>Fungi</taxon>
        <taxon>Dikarya</taxon>
        <taxon>Basidiomycota</taxon>
        <taxon>Pucciniomycotina</taxon>
        <taxon>Pucciniomycetes</taxon>
        <taxon>Pucciniales</taxon>
        <taxon>Melampsoraceae</taxon>
        <taxon>Melampsora</taxon>
    </lineage>
</organism>
<sequence>MRTDETGFYRHLVGSTDSRRTALGTLIQEAYARGDNAEANSLLKLLDKDAAQPKQHNQYVMDEDDTRSNKSIDTSVAFVREVVPKQIAALQPTQAPKVDNPVPQQEQPQPENNTNGETSNPATWFEGASSKEESDKAQAIMTSKKGTLEMKNGDIIHNGRILKSGNAQMKESLAPLSPGLTIILKNLLSYIQLTVFDEEWLVKDQKAWSSRTTKSDKKESGEARIYGGEAPVEELTIDFEVWGDCMELFCSHLTACGWKPMTDRFEGHIAVVKKLRKDFGWMVALRYFRLVRQGVMRETVDKSIGNYAELQETLLVEAKTTAESYNERHYKTNPYAPGKPKANICPLTNKSKSHIPSTIVNSSTNTENRHSFTSSYRGNGKKGKGGGYKGRHDDGRRRDDWKRDDRYASDRYASDKYARHRSRSRSPD</sequence>
<dbReference type="OrthoDB" id="2515167at2759"/>
<evidence type="ECO:0000313" key="3">
    <source>
        <dbReference type="Proteomes" id="UP000001072"/>
    </source>
</evidence>
<dbReference type="GeneID" id="18937273"/>
<evidence type="ECO:0000256" key="1">
    <source>
        <dbReference type="SAM" id="MobiDB-lite"/>
    </source>
</evidence>
<dbReference type="KEGG" id="mlr:MELLADRAFT_95544"/>
<dbReference type="AlphaFoldDB" id="F4S9Q5"/>
<gene>
    <name evidence="2" type="ORF">MELLADRAFT_95544</name>
</gene>
<feature type="region of interest" description="Disordered" evidence="1">
    <location>
        <begin position="328"/>
        <end position="428"/>
    </location>
</feature>
<dbReference type="HOGENOM" id="CLU_036106_0_0_1"/>
<evidence type="ECO:0000313" key="2">
    <source>
        <dbReference type="EMBL" id="EGF98617.1"/>
    </source>
</evidence>
<dbReference type="EMBL" id="GL883172">
    <property type="protein sequence ID" value="EGF98617.1"/>
    <property type="molecule type" value="Genomic_DNA"/>
</dbReference>
<dbReference type="VEuPathDB" id="FungiDB:MELLADRAFT_95544"/>
<accession>F4S9Q5</accession>
<dbReference type="Proteomes" id="UP000001072">
    <property type="component" value="Unassembled WGS sequence"/>
</dbReference>
<dbReference type="InParanoid" id="F4S9Q5"/>
<keyword evidence="3" id="KW-1185">Reference proteome</keyword>
<feature type="compositionally biased region" description="Basic residues" evidence="1">
    <location>
        <begin position="418"/>
        <end position="428"/>
    </location>
</feature>